<dbReference type="EMBL" id="CP064781">
    <property type="protein sequence ID" value="QRJ65767.1"/>
    <property type="molecule type" value="Genomic_DNA"/>
</dbReference>
<name>A0A974SSQ5_9RHOO</name>
<keyword evidence="2" id="KW-1185">Reference proteome</keyword>
<gene>
    <name evidence="1" type="ORF">IWH25_15110</name>
</gene>
<accession>A0A974SSQ5</accession>
<dbReference type="SUPFAM" id="SSF51395">
    <property type="entry name" value="FMN-linked oxidoreductases"/>
    <property type="match status" value="1"/>
</dbReference>
<organism evidence="1 2">
    <name type="scientific">Azospira restricta</name>
    <dbReference type="NCBI Taxonomy" id="404405"/>
    <lineage>
        <taxon>Bacteria</taxon>
        <taxon>Pseudomonadati</taxon>
        <taxon>Pseudomonadota</taxon>
        <taxon>Betaproteobacteria</taxon>
        <taxon>Rhodocyclales</taxon>
        <taxon>Rhodocyclaceae</taxon>
        <taxon>Azospira</taxon>
    </lineage>
</organism>
<dbReference type="KEGG" id="ares:IWH25_15110"/>
<reference evidence="1" key="1">
    <citation type="submission" date="2020-11" db="EMBL/GenBank/DDBJ databases">
        <title>Azospira restricta DSM 18626 genome sequence.</title>
        <authorList>
            <person name="Moe W.M."/>
        </authorList>
    </citation>
    <scope>NUCLEOTIDE SEQUENCE</scope>
    <source>
        <strain evidence="1">DSM 18626</strain>
    </source>
</reference>
<dbReference type="Gene3D" id="3.20.20.70">
    <property type="entry name" value="Aldolase class I"/>
    <property type="match status" value="2"/>
</dbReference>
<dbReference type="AlphaFoldDB" id="A0A974SSQ5"/>
<sequence>MGLAGGIDKDGSRATELLAAGFDSVEFGTVAGGIAGHPDGSAAALAARLADWRASASGAAPRIGVGLGRPPGAPPAALADGWLAGLALVTGVADYVSLNLSAAANRPLLAAAQWPLLARAFAAVVAWRAAMAAAGGCSIELAVKLPLGAAGEPLPGVARLAVAAGVDRLTVVRADGATDFARVAALAREIDGQAALVAVGGIRSAADVAAARRAGAAGVQVHRLFVDEGAAGVARLRAGG</sequence>
<dbReference type="Proteomes" id="UP000663444">
    <property type="component" value="Chromosome"/>
</dbReference>
<evidence type="ECO:0000313" key="2">
    <source>
        <dbReference type="Proteomes" id="UP000663444"/>
    </source>
</evidence>
<dbReference type="InterPro" id="IPR013785">
    <property type="entry name" value="Aldolase_TIM"/>
</dbReference>
<protein>
    <submittedName>
        <fullName evidence="1">Dihydroorotate dehydrogenase</fullName>
    </submittedName>
</protein>
<proteinExistence type="predicted"/>
<evidence type="ECO:0000313" key="1">
    <source>
        <dbReference type="EMBL" id="QRJ65767.1"/>
    </source>
</evidence>